<dbReference type="InterPro" id="IPR013527">
    <property type="entry name" value="YicC-like_N"/>
</dbReference>
<comment type="similarity">
    <text evidence="5">Belongs to the YicC/YloC family.</text>
</comment>
<gene>
    <name evidence="8" type="ORF">DCCM_0756</name>
</gene>
<dbReference type="InterPro" id="IPR013551">
    <property type="entry name" value="YicC-like_C"/>
</dbReference>
<keyword evidence="4" id="KW-0378">Hydrolase</keyword>
<evidence type="ECO:0000256" key="2">
    <source>
        <dbReference type="ARBA" id="ARBA00022722"/>
    </source>
</evidence>
<protein>
    <submittedName>
        <fullName evidence="8">Protein YicC</fullName>
    </submittedName>
</protein>
<organism evidence="8 9">
    <name type="scientific">Desulfocucumis palustris</name>
    <dbReference type="NCBI Taxonomy" id="1898651"/>
    <lineage>
        <taxon>Bacteria</taxon>
        <taxon>Bacillati</taxon>
        <taxon>Bacillota</taxon>
        <taxon>Clostridia</taxon>
        <taxon>Eubacteriales</taxon>
        <taxon>Desulfocucumaceae</taxon>
        <taxon>Desulfocucumis</taxon>
    </lineage>
</organism>
<evidence type="ECO:0000313" key="8">
    <source>
        <dbReference type="EMBL" id="GBF32560.1"/>
    </source>
</evidence>
<keyword evidence="9" id="KW-1185">Reference proteome</keyword>
<evidence type="ECO:0000256" key="3">
    <source>
        <dbReference type="ARBA" id="ARBA00022759"/>
    </source>
</evidence>
<evidence type="ECO:0000256" key="5">
    <source>
        <dbReference type="ARBA" id="ARBA00035648"/>
    </source>
</evidence>
<dbReference type="AlphaFoldDB" id="A0A2L2X960"/>
<evidence type="ECO:0000259" key="6">
    <source>
        <dbReference type="Pfam" id="PF03755"/>
    </source>
</evidence>
<evidence type="ECO:0000259" key="7">
    <source>
        <dbReference type="Pfam" id="PF08340"/>
    </source>
</evidence>
<dbReference type="Proteomes" id="UP000239549">
    <property type="component" value="Unassembled WGS sequence"/>
</dbReference>
<dbReference type="PANTHER" id="PTHR30636">
    <property type="entry name" value="UPF0701 PROTEIN YICC"/>
    <property type="match status" value="1"/>
</dbReference>
<sequence>MISGTDHKILVVNVLPMSMTGFGRGEATGEGKNFTVEMKSVNHRFCEVMLRMPRGMAALEEKARRYVQSRLARGRIDIYVSVENSAEKTPAVKVDKVLAASYYKAMEELLKDLGITSEIKPEHLFSLPNVISLEEPEEDVEAYWPVLEKALAGALDRLLEMRETEGTRLRLDLLSRLEQVKVTVKEIEQRSAGVVEEYRLRLTQRLQEWLNDSTLDINRLMAEVAVFAERSSITEEVVRLYSHIDQAAVTLKMDEPVGRKLDFLLQEMNREINTIASKASDLSIAKASVEVKSELEKIREQVQNLE</sequence>
<dbReference type="EMBL" id="BFAV01000042">
    <property type="protein sequence ID" value="GBF32560.1"/>
    <property type="molecule type" value="Genomic_DNA"/>
</dbReference>
<comment type="caution">
    <text evidence="8">The sequence shown here is derived from an EMBL/GenBank/DDBJ whole genome shotgun (WGS) entry which is preliminary data.</text>
</comment>
<dbReference type="RefSeq" id="WP_307718792.1">
    <property type="nucleotide sequence ID" value="NZ_BFAV01000042.1"/>
</dbReference>
<dbReference type="PANTHER" id="PTHR30636:SF3">
    <property type="entry name" value="UPF0701 PROTEIN YICC"/>
    <property type="match status" value="1"/>
</dbReference>
<reference evidence="9" key="1">
    <citation type="submission" date="2018-02" db="EMBL/GenBank/DDBJ databases">
        <title>Genome sequence of Desulfocucumis palustris strain NAW-5.</title>
        <authorList>
            <person name="Watanabe M."/>
            <person name="Kojima H."/>
            <person name="Fukui M."/>
        </authorList>
    </citation>
    <scope>NUCLEOTIDE SEQUENCE [LARGE SCALE GENOMIC DNA]</scope>
    <source>
        <strain evidence="9">NAW-5</strain>
    </source>
</reference>
<dbReference type="InterPro" id="IPR005229">
    <property type="entry name" value="YicC/YloC-like"/>
</dbReference>
<dbReference type="GO" id="GO:0016787">
    <property type="term" value="F:hydrolase activity"/>
    <property type="evidence" value="ECO:0007669"/>
    <property type="project" value="UniProtKB-KW"/>
</dbReference>
<evidence type="ECO:0000256" key="4">
    <source>
        <dbReference type="ARBA" id="ARBA00022801"/>
    </source>
</evidence>
<accession>A0A2L2X960</accession>
<evidence type="ECO:0000313" key="9">
    <source>
        <dbReference type="Proteomes" id="UP000239549"/>
    </source>
</evidence>
<keyword evidence="2" id="KW-0540">Nuclease</keyword>
<feature type="domain" description="Endoribonuclease YicC-like C-terminal" evidence="7">
    <location>
        <begin position="187"/>
        <end position="306"/>
    </location>
</feature>
<evidence type="ECO:0000256" key="1">
    <source>
        <dbReference type="ARBA" id="ARBA00001968"/>
    </source>
</evidence>
<proteinExistence type="inferred from homology"/>
<name>A0A2L2X960_9FIRM</name>
<comment type="cofactor">
    <cofactor evidence="1">
        <name>a divalent metal cation</name>
        <dbReference type="ChEBI" id="CHEBI:60240"/>
    </cofactor>
</comment>
<dbReference type="NCBIfam" id="TIGR00255">
    <property type="entry name" value="YicC/YloC family endoribonuclease"/>
    <property type="match status" value="1"/>
</dbReference>
<dbReference type="Pfam" id="PF03755">
    <property type="entry name" value="YicC-like_N"/>
    <property type="match status" value="1"/>
</dbReference>
<keyword evidence="3" id="KW-0255">Endonuclease</keyword>
<dbReference type="GO" id="GO:0004521">
    <property type="term" value="F:RNA endonuclease activity"/>
    <property type="evidence" value="ECO:0007669"/>
    <property type="project" value="InterPro"/>
</dbReference>
<feature type="domain" description="Endoribonuclease YicC-like N-terminal" evidence="6">
    <location>
        <begin position="18"/>
        <end position="170"/>
    </location>
</feature>
<dbReference type="Pfam" id="PF08340">
    <property type="entry name" value="YicC-like_C"/>
    <property type="match status" value="1"/>
</dbReference>